<dbReference type="InterPro" id="IPR050233">
    <property type="entry name" value="A_thaliana_F-box"/>
</dbReference>
<keyword evidence="3" id="KW-1185">Reference proteome</keyword>
<evidence type="ECO:0000313" key="2">
    <source>
        <dbReference type="EMBL" id="KAG2317678.1"/>
    </source>
</evidence>
<dbReference type="PROSITE" id="PS50181">
    <property type="entry name" value="FBOX"/>
    <property type="match status" value="1"/>
</dbReference>
<feature type="domain" description="F-box" evidence="1">
    <location>
        <begin position="1"/>
        <end position="47"/>
    </location>
</feature>
<dbReference type="SMART" id="SM00256">
    <property type="entry name" value="FBOX"/>
    <property type="match status" value="1"/>
</dbReference>
<evidence type="ECO:0000313" key="3">
    <source>
        <dbReference type="Proteomes" id="UP000886595"/>
    </source>
</evidence>
<dbReference type="InterPro" id="IPR017451">
    <property type="entry name" value="F-box-assoc_interact_dom"/>
</dbReference>
<dbReference type="Pfam" id="PF00646">
    <property type="entry name" value="F-box"/>
    <property type="match status" value="1"/>
</dbReference>
<dbReference type="InterPro" id="IPR006527">
    <property type="entry name" value="F-box-assoc_dom_typ1"/>
</dbReference>
<dbReference type="PANTHER" id="PTHR47993:SF293">
    <property type="entry name" value="GENOME ASSEMBLY, CHROMOSOME: A01"/>
    <property type="match status" value="1"/>
</dbReference>
<comment type="caution">
    <text evidence="2">The sequence shown here is derived from an EMBL/GenBank/DDBJ whole genome shotgun (WGS) entry which is preliminary data.</text>
</comment>
<name>A0A8X8B0Y1_BRACI</name>
<proteinExistence type="predicted"/>
<organism evidence="2 3">
    <name type="scientific">Brassica carinata</name>
    <name type="common">Ethiopian mustard</name>
    <name type="synonym">Abyssinian cabbage</name>
    <dbReference type="NCBI Taxonomy" id="52824"/>
    <lineage>
        <taxon>Eukaryota</taxon>
        <taxon>Viridiplantae</taxon>
        <taxon>Streptophyta</taxon>
        <taxon>Embryophyta</taxon>
        <taxon>Tracheophyta</taxon>
        <taxon>Spermatophyta</taxon>
        <taxon>Magnoliopsida</taxon>
        <taxon>eudicotyledons</taxon>
        <taxon>Gunneridae</taxon>
        <taxon>Pentapetalae</taxon>
        <taxon>rosids</taxon>
        <taxon>malvids</taxon>
        <taxon>Brassicales</taxon>
        <taxon>Brassicaceae</taxon>
        <taxon>Brassiceae</taxon>
        <taxon>Brassica</taxon>
    </lineage>
</organism>
<dbReference type="EMBL" id="JAAMPC010000004">
    <property type="protein sequence ID" value="KAG2317678.1"/>
    <property type="molecule type" value="Genomic_DNA"/>
</dbReference>
<dbReference type="CDD" id="cd22157">
    <property type="entry name" value="F-box_AtFBW1-like"/>
    <property type="match status" value="1"/>
</dbReference>
<reference evidence="2 3" key="1">
    <citation type="submission" date="2020-02" db="EMBL/GenBank/DDBJ databases">
        <authorList>
            <person name="Ma Q."/>
            <person name="Huang Y."/>
            <person name="Song X."/>
            <person name="Pei D."/>
        </authorList>
    </citation>
    <scope>NUCLEOTIDE SEQUENCE [LARGE SCALE GENOMIC DNA]</scope>
    <source>
        <strain evidence="2">Sxm20200214</strain>
        <tissue evidence="2">Leaf</tissue>
    </source>
</reference>
<accession>A0A8X8B0Y1</accession>
<dbReference type="Gene3D" id="1.20.1280.50">
    <property type="match status" value="1"/>
</dbReference>
<sequence length="366" mass="42922">MDLHVSLPWELEEDILSRLPPQSLVRFRAVSKRWNSLFNDKSFINKHMSLSRPQFIFLTSLFLTKSKIYSIDIIDQRIKLRQLHSSCRDLNLQYGANITTYDDLLFNKYPFYSKKETVLWNPWSRQVNLIKLSVGKEFNVVSLGYENSGPQKVHKLLLYYPQTKEVAIYECASHVLRYINTLDEVYIHGIDRRSHVSLYGNLYWIAWNLQTRQYFIQSFDFTSDIFKPFCLLPLQGKACLSELLLAVWKGDRFSLLKQSYSAYSTRKIEIWVTKNKIDDKEEVVWINLMTLTASNLPKLFHKISGVSYFIYDKTLFMCCSDDKDKHPCIYIAKGDVCNKIQIAYGQVGWFSHCAYVPNLNSVPLDF</sequence>
<protein>
    <recommendedName>
        <fullName evidence="1">F-box domain-containing protein</fullName>
    </recommendedName>
</protein>
<dbReference type="Pfam" id="PF07734">
    <property type="entry name" value="FBA_1"/>
    <property type="match status" value="1"/>
</dbReference>
<dbReference type="AlphaFoldDB" id="A0A8X8B0Y1"/>
<dbReference type="PANTHER" id="PTHR47993">
    <property type="entry name" value="OS09G0372900 PROTEIN-RELATED"/>
    <property type="match status" value="1"/>
</dbReference>
<dbReference type="NCBIfam" id="TIGR01640">
    <property type="entry name" value="F_box_assoc_1"/>
    <property type="match status" value="1"/>
</dbReference>
<dbReference type="InterPro" id="IPR001810">
    <property type="entry name" value="F-box_dom"/>
</dbReference>
<gene>
    <name evidence="2" type="ORF">Bca52824_020800</name>
</gene>
<dbReference type="Proteomes" id="UP000886595">
    <property type="component" value="Unassembled WGS sequence"/>
</dbReference>
<dbReference type="InterPro" id="IPR036047">
    <property type="entry name" value="F-box-like_dom_sf"/>
</dbReference>
<evidence type="ECO:0000259" key="1">
    <source>
        <dbReference type="PROSITE" id="PS50181"/>
    </source>
</evidence>
<dbReference type="OrthoDB" id="1021490at2759"/>
<dbReference type="SUPFAM" id="SSF81383">
    <property type="entry name" value="F-box domain"/>
    <property type="match status" value="1"/>
</dbReference>